<keyword evidence="8" id="KW-0472">Membrane</keyword>
<comment type="similarity">
    <text evidence="11">Belongs to the amiloride-sensitive sodium channel (TC 1.A.6) family.</text>
</comment>
<proteinExistence type="inferred from homology"/>
<keyword evidence="2 11" id="KW-0813">Transport</keyword>
<evidence type="ECO:0000256" key="1">
    <source>
        <dbReference type="ARBA" id="ARBA00004141"/>
    </source>
</evidence>
<evidence type="ECO:0000256" key="8">
    <source>
        <dbReference type="ARBA" id="ARBA00023136"/>
    </source>
</evidence>
<organism evidence="12 13">
    <name type="scientific">Paralvinella palmiformis</name>
    <dbReference type="NCBI Taxonomy" id="53620"/>
    <lineage>
        <taxon>Eukaryota</taxon>
        <taxon>Metazoa</taxon>
        <taxon>Spiralia</taxon>
        <taxon>Lophotrochozoa</taxon>
        <taxon>Annelida</taxon>
        <taxon>Polychaeta</taxon>
        <taxon>Sedentaria</taxon>
        <taxon>Canalipalpata</taxon>
        <taxon>Terebellida</taxon>
        <taxon>Terebelliformia</taxon>
        <taxon>Alvinellidae</taxon>
        <taxon>Paralvinella</taxon>
    </lineage>
</organism>
<keyword evidence="4 11" id="KW-0812">Transmembrane</keyword>
<keyword evidence="9 11" id="KW-0739">Sodium transport</keyword>
<name>A0AAD9KFH7_9ANNE</name>
<evidence type="ECO:0000256" key="10">
    <source>
        <dbReference type="ARBA" id="ARBA00023303"/>
    </source>
</evidence>
<keyword evidence="7 11" id="KW-0406">Ion transport</keyword>
<evidence type="ECO:0000313" key="12">
    <source>
        <dbReference type="EMBL" id="KAK2170135.1"/>
    </source>
</evidence>
<keyword evidence="5" id="KW-1133">Transmembrane helix</keyword>
<keyword evidence="3 11" id="KW-0894">Sodium channel</keyword>
<comment type="caution">
    <text evidence="12">The sequence shown here is derived from an EMBL/GenBank/DDBJ whole genome shotgun (WGS) entry which is preliminary data.</text>
</comment>
<evidence type="ECO:0000256" key="4">
    <source>
        <dbReference type="ARBA" id="ARBA00022692"/>
    </source>
</evidence>
<evidence type="ECO:0000256" key="11">
    <source>
        <dbReference type="RuleBase" id="RU000679"/>
    </source>
</evidence>
<dbReference type="InterPro" id="IPR001873">
    <property type="entry name" value="ENaC"/>
</dbReference>
<reference evidence="12" key="1">
    <citation type="journal article" date="2023" name="Mol. Biol. Evol.">
        <title>Third-Generation Sequencing Reveals the Adaptive Role of the Epigenome in Three Deep-Sea Polychaetes.</title>
        <authorList>
            <person name="Perez M."/>
            <person name="Aroh O."/>
            <person name="Sun Y."/>
            <person name="Lan Y."/>
            <person name="Juniper S.K."/>
            <person name="Young C.R."/>
            <person name="Angers B."/>
            <person name="Qian P.Y."/>
        </authorList>
    </citation>
    <scope>NUCLEOTIDE SEQUENCE</scope>
    <source>
        <strain evidence="12">P08H-3</strain>
    </source>
</reference>
<keyword evidence="6" id="KW-0915">Sodium</keyword>
<dbReference type="AlphaFoldDB" id="A0AAD9KFH7"/>
<dbReference type="GO" id="GO:0015280">
    <property type="term" value="F:ligand-gated sodium channel activity"/>
    <property type="evidence" value="ECO:0007669"/>
    <property type="project" value="TreeGrafter"/>
</dbReference>
<evidence type="ECO:0000256" key="6">
    <source>
        <dbReference type="ARBA" id="ARBA00023053"/>
    </source>
</evidence>
<dbReference type="Proteomes" id="UP001208570">
    <property type="component" value="Unassembled WGS sequence"/>
</dbReference>
<evidence type="ECO:0000256" key="7">
    <source>
        <dbReference type="ARBA" id="ARBA00023065"/>
    </source>
</evidence>
<keyword evidence="10 11" id="KW-0407">Ion channel</keyword>
<dbReference type="PANTHER" id="PTHR11690:SF300">
    <property type="entry name" value="PICKPOCKET PROTEIN 19"/>
    <property type="match status" value="1"/>
</dbReference>
<dbReference type="GO" id="GO:0005886">
    <property type="term" value="C:plasma membrane"/>
    <property type="evidence" value="ECO:0007669"/>
    <property type="project" value="TreeGrafter"/>
</dbReference>
<dbReference type="PANTHER" id="PTHR11690">
    <property type="entry name" value="AMILORIDE-SENSITIVE SODIUM CHANNEL-RELATED"/>
    <property type="match status" value="1"/>
</dbReference>
<keyword evidence="13" id="KW-1185">Reference proteome</keyword>
<evidence type="ECO:0000256" key="9">
    <source>
        <dbReference type="ARBA" id="ARBA00023201"/>
    </source>
</evidence>
<protein>
    <submittedName>
        <fullName evidence="12">Uncharacterized protein</fullName>
    </submittedName>
</protein>
<evidence type="ECO:0000256" key="2">
    <source>
        <dbReference type="ARBA" id="ARBA00022448"/>
    </source>
</evidence>
<dbReference type="Pfam" id="PF00858">
    <property type="entry name" value="ASC"/>
    <property type="match status" value="1"/>
</dbReference>
<evidence type="ECO:0000313" key="13">
    <source>
        <dbReference type="Proteomes" id="UP001208570"/>
    </source>
</evidence>
<evidence type="ECO:0000256" key="3">
    <source>
        <dbReference type="ARBA" id="ARBA00022461"/>
    </source>
</evidence>
<dbReference type="Gene3D" id="2.60.470.10">
    <property type="entry name" value="Acid-sensing ion channels like domains"/>
    <property type="match status" value="1"/>
</dbReference>
<comment type="subcellular location">
    <subcellularLocation>
        <location evidence="1">Membrane</location>
        <topology evidence="1">Multi-pass membrane protein</topology>
    </subcellularLocation>
</comment>
<evidence type="ECO:0000256" key="5">
    <source>
        <dbReference type="ARBA" id="ARBA00022989"/>
    </source>
</evidence>
<sequence>MGLRVTLNVEEYQHVEGISTDSGVKVLLHGQDDEPLVAEMGFIIGPGTHSVASLSYQIANFLTEPYGTCGTKTLRYFGNVTYTYSRCKRQCDVEWLEARCNCTDSYMNGLRTNHMRSGSIFELQDEIKKCECIGACVDISYLPQLSYTTLSPLATNTLITEHKAKVNAKYVEALEINQRTNKNTMTATLSYIQRTIYELKKTKKDLEFQAYDKSSSNFVLIEKAMKKLIVMAKKDIGRMHVNVSSYLAAYVSEVKPNRDSLSYLLNSVYAGISVAPTIGLNQLLTHSGKDDDVEERTLKKMRELHADVITASDAVNVINITDGMFSLKVSIYSSPEEQKTRESLLTNNKLPSMVVIPKKMNEACISHSNMLQRNLTEYGASLQAVIDDISSTDLEAGFDEVKVGGWHTSLKKQVPAVKKISDSVITCMNQYEEFIKGILNKPIKVQEKSFVGLLYSQKIISKLEDEIAILEQLYASYAAFNVTKSDLAKTIDVTIEADIVELFSDISKQLISTLTMPLLQYIQTTVDTLVDFYQAALENVVSLQKYFSQTSSKKLFIQRIVNASLWRFPYPDLQSKAILKYTYSENKAVSALPSNIEQLIAKNGEEAIRNSLNIYTDVLKDVLLQMELNVISRNQRSVLAAISGMLKDLQQHYKATKLDTSFVR</sequence>
<dbReference type="EMBL" id="JAODUP010000004">
    <property type="protein sequence ID" value="KAK2170135.1"/>
    <property type="molecule type" value="Genomic_DNA"/>
</dbReference>
<accession>A0AAD9KFH7</accession>
<gene>
    <name evidence="12" type="ORF">LSH36_4g11038</name>
</gene>